<organism evidence="1">
    <name type="scientific">marine sediment metagenome</name>
    <dbReference type="NCBI Taxonomy" id="412755"/>
    <lineage>
        <taxon>unclassified sequences</taxon>
        <taxon>metagenomes</taxon>
        <taxon>ecological metagenomes</taxon>
    </lineage>
</organism>
<accession>A0A0F9K2H1</accession>
<sequence>MTYDRISDDKYKKALFQLKGQMRESLYEIFGPMYGQEIETQIATEIMVDLAEQFGMRVRGKKQIILARKR</sequence>
<evidence type="ECO:0000313" key="1">
    <source>
        <dbReference type="EMBL" id="KKM16313.1"/>
    </source>
</evidence>
<gene>
    <name evidence="1" type="ORF">LCGC14_1687060</name>
</gene>
<comment type="caution">
    <text evidence="1">The sequence shown here is derived from an EMBL/GenBank/DDBJ whole genome shotgun (WGS) entry which is preliminary data.</text>
</comment>
<dbReference type="EMBL" id="LAZR01014701">
    <property type="protein sequence ID" value="KKM16313.1"/>
    <property type="molecule type" value="Genomic_DNA"/>
</dbReference>
<reference evidence="1" key="1">
    <citation type="journal article" date="2015" name="Nature">
        <title>Complex archaea that bridge the gap between prokaryotes and eukaryotes.</title>
        <authorList>
            <person name="Spang A."/>
            <person name="Saw J.H."/>
            <person name="Jorgensen S.L."/>
            <person name="Zaremba-Niedzwiedzka K."/>
            <person name="Martijn J."/>
            <person name="Lind A.E."/>
            <person name="van Eijk R."/>
            <person name="Schleper C."/>
            <person name="Guy L."/>
            <person name="Ettema T.J."/>
        </authorList>
    </citation>
    <scope>NUCLEOTIDE SEQUENCE</scope>
</reference>
<protein>
    <submittedName>
        <fullName evidence="1">Uncharacterized protein</fullName>
    </submittedName>
</protein>
<name>A0A0F9K2H1_9ZZZZ</name>
<dbReference type="AlphaFoldDB" id="A0A0F9K2H1"/>
<proteinExistence type="predicted"/>